<dbReference type="GO" id="GO:0046872">
    <property type="term" value="F:metal ion binding"/>
    <property type="evidence" value="ECO:0007669"/>
    <property type="project" value="UniProtKB-KW"/>
</dbReference>
<dbReference type="PROSITE" id="PS50292">
    <property type="entry name" value="PEROXIDASE_3"/>
    <property type="match status" value="1"/>
</dbReference>
<dbReference type="OrthoDB" id="823504at2759"/>
<gene>
    <name evidence="4" type="ORF">DGAL_LOCUS2484</name>
</gene>
<evidence type="ECO:0000313" key="5">
    <source>
        <dbReference type="Proteomes" id="UP000789390"/>
    </source>
</evidence>
<dbReference type="PANTHER" id="PTHR11475:SF114">
    <property type="entry name" value="PEROXIDASE-LIKE PROTEIN"/>
    <property type="match status" value="1"/>
</dbReference>
<dbReference type="GO" id="GO:0006979">
    <property type="term" value="P:response to oxidative stress"/>
    <property type="evidence" value="ECO:0007669"/>
    <property type="project" value="InterPro"/>
</dbReference>
<keyword evidence="1" id="KW-0560">Oxidoreductase</keyword>
<name>A0A8J2RD83_9CRUS</name>
<feature type="chain" id="PRO_5035222931" description="Peroxidase" evidence="3">
    <location>
        <begin position="21"/>
        <end position="721"/>
    </location>
</feature>
<sequence length="721" mass="79857">MKPVLLIFFLPLFIPNCVIAEESVLDENSFPDTKVNDVAISELQSAAQQGLQEVQDMIELEKRLFSEGLISNKNKCPGRRNVLQKKSSSNQSRQKTVGALSIVEASKKLQKRINLSGKEASKVLPKLSLRNTVLENTCPESINCAMSKYRSFDGSCNNLANPSWGQHNTIFQRLLPAHYANGIDSPRPASDGGELLNAREISNGIIRIYGLDETTNVTLAVMSFGQFITHDITLSEDFTFENGSSPACCDSQGQLLPSIDLHPQCLPIEISKNDQLYHFNGINCMSFTRSKVGVDLSCTFGIAEQLNSNTHYLDGSQIYGSDVTISNNLRSGVGGLMKTSNIDGRELFPIAPGCENQINHELAVCFQAGDVRVEENPQLAAIQLIFLREHNRLAKELQGLNPQWDDETLFQEARRIVIAQLQHITYNEYLPSILGSQVMTDSGLTLPSSGYGNGYDETIDPSISNDFAAAAFRVTHSSIQGFLNLYDAADQEDTQRSFSLSQYFFDASRLVDDPEFLDSALRGLTKQPPQAIDELYSSEVTSSGDKAFGGDLVAITIQRGREHGIPGYNQFREFCGMQKANSFDELIGEFFPENINLLKSVYKSVDDIDLYIGCLLENHITVFKSGALMGPTALCIAANQFQRTKNGDRFFYDIGGQPHSFTLDQLNQIRQSSLARIICDNNDGSVNKIQPLAMTGEPYSTIQRVPCDSIPSIDLNYWKEI</sequence>
<dbReference type="InterPro" id="IPR019791">
    <property type="entry name" value="Haem_peroxidase_animal"/>
</dbReference>
<organism evidence="4 5">
    <name type="scientific">Daphnia galeata</name>
    <dbReference type="NCBI Taxonomy" id="27404"/>
    <lineage>
        <taxon>Eukaryota</taxon>
        <taxon>Metazoa</taxon>
        <taxon>Ecdysozoa</taxon>
        <taxon>Arthropoda</taxon>
        <taxon>Crustacea</taxon>
        <taxon>Branchiopoda</taxon>
        <taxon>Diplostraca</taxon>
        <taxon>Cladocera</taxon>
        <taxon>Anomopoda</taxon>
        <taxon>Daphniidae</taxon>
        <taxon>Daphnia</taxon>
    </lineage>
</organism>
<keyword evidence="2" id="KW-0349">Heme</keyword>
<dbReference type="SUPFAM" id="SSF48113">
    <property type="entry name" value="Heme-dependent peroxidases"/>
    <property type="match status" value="1"/>
</dbReference>
<evidence type="ECO:0000256" key="2">
    <source>
        <dbReference type="PIRSR" id="PIRSR619791-2"/>
    </source>
</evidence>
<evidence type="ECO:0000256" key="3">
    <source>
        <dbReference type="SAM" id="SignalP"/>
    </source>
</evidence>
<comment type="caution">
    <text evidence="4">The sequence shown here is derived from an EMBL/GenBank/DDBJ whole genome shotgun (WGS) entry which is preliminary data.</text>
</comment>
<dbReference type="EMBL" id="CAKKLH010000035">
    <property type="protein sequence ID" value="CAH0100262.1"/>
    <property type="molecule type" value="Genomic_DNA"/>
</dbReference>
<evidence type="ECO:0000256" key="1">
    <source>
        <dbReference type="ARBA" id="ARBA00022559"/>
    </source>
</evidence>
<protein>
    <recommendedName>
        <fullName evidence="6">Peroxidase</fullName>
    </recommendedName>
</protein>
<dbReference type="Gene3D" id="1.10.640.10">
    <property type="entry name" value="Haem peroxidase domain superfamily, animal type"/>
    <property type="match status" value="1"/>
</dbReference>
<dbReference type="CDD" id="cd09823">
    <property type="entry name" value="peroxinectin_like"/>
    <property type="match status" value="1"/>
</dbReference>
<dbReference type="AlphaFoldDB" id="A0A8J2RD83"/>
<dbReference type="InterPro" id="IPR037120">
    <property type="entry name" value="Haem_peroxidase_sf_animal"/>
</dbReference>
<dbReference type="Proteomes" id="UP000789390">
    <property type="component" value="Unassembled WGS sequence"/>
</dbReference>
<proteinExistence type="predicted"/>
<dbReference type="FunFam" id="1.10.640.10:FF:000014">
    <property type="entry name" value="Uncharacterized protein"/>
    <property type="match status" value="1"/>
</dbReference>
<dbReference type="GO" id="GO:0020037">
    <property type="term" value="F:heme binding"/>
    <property type="evidence" value="ECO:0007669"/>
    <property type="project" value="InterPro"/>
</dbReference>
<keyword evidence="5" id="KW-1185">Reference proteome</keyword>
<dbReference type="InterPro" id="IPR010255">
    <property type="entry name" value="Haem_peroxidase_sf"/>
</dbReference>
<dbReference type="PRINTS" id="PR00457">
    <property type="entry name" value="ANPEROXIDASE"/>
</dbReference>
<dbReference type="GO" id="GO:0004601">
    <property type="term" value="F:peroxidase activity"/>
    <property type="evidence" value="ECO:0007669"/>
    <property type="project" value="UniProtKB-KW"/>
</dbReference>
<feature type="binding site" description="axial binding residue" evidence="2">
    <location>
        <position position="476"/>
    </location>
    <ligand>
        <name>heme b</name>
        <dbReference type="ChEBI" id="CHEBI:60344"/>
    </ligand>
    <ligandPart>
        <name>Fe</name>
        <dbReference type="ChEBI" id="CHEBI:18248"/>
    </ligandPart>
</feature>
<feature type="signal peptide" evidence="3">
    <location>
        <begin position="1"/>
        <end position="20"/>
    </location>
</feature>
<accession>A0A8J2RD83</accession>
<dbReference type="Pfam" id="PF03098">
    <property type="entry name" value="An_peroxidase"/>
    <property type="match status" value="1"/>
</dbReference>
<evidence type="ECO:0008006" key="6">
    <source>
        <dbReference type="Google" id="ProtNLM"/>
    </source>
</evidence>
<keyword evidence="2" id="KW-0479">Metal-binding</keyword>
<evidence type="ECO:0000313" key="4">
    <source>
        <dbReference type="EMBL" id="CAH0100262.1"/>
    </source>
</evidence>
<reference evidence="4" key="1">
    <citation type="submission" date="2021-11" db="EMBL/GenBank/DDBJ databases">
        <authorList>
            <person name="Schell T."/>
        </authorList>
    </citation>
    <scope>NUCLEOTIDE SEQUENCE</scope>
    <source>
        <strain evidence="4">M5</strain>
    </source>
</reference>
<dbReference type="PANTHER" id="PTHR11475">
    <property type="entry name" value="OXIDASE/PEROXIDASE"/>
    <property type="match status" value="1"/>
</dbReference>
<keyword evidence="1" id="KW-0575">Peroxidase</keyword>
<keyword evidence="2" id="KW-0408">Iron</keyword>
<keyword evidence="3" id="KW-0732">Signal</keyword>